<gene>
    <name evidence="4" type="ORF">EUA03_26385</name>
</gene>
<reference evidence="4 5" key="1">
    <citation type="submission" date="2019-01" db="EMBL/GenBank/DDBJ databases">
        <title>High-quality-draft genome sequences of five non-tuberculosis mycobacteriaceae isolated from a nosocomial environment.</title>
        <authorList>
            <person name="Tiago I."/>
            <person name="Alarico S."/>
            <person name="Pereira S.G."/>
            <person name="Coelho C."/>
            <person name="Maranha A."/>
            <person name="Empadinhas N."/>
        </authorList>
    </citation>
    <scope>NUCLEOTIDE SEQUENCE [LARGE SCALE GENOMIC DNA]</scope>
    <source>
        <strain evidence="4 5">24AIII</strain>
    </source>
</reference>
<keyword evidence="1 2" id="KW-0238">DNA-binding</keyword>
<evidence type="ECO:0000256" key="1">
    <source>
        <dbReference type="ARBA" id="ARBA00023125"/>
    </source>
</evidence>
<dbReference type="InterPro" id="IPR009057">
    <property type="entry name" value="Homeodomain-like_sf"/>
</dbReference>
<dbReference type="RefSeq" id="WP_082934784.1">
    <property type="nucleotide sequence ID" value="NZ_LZSF01000192.1"/>
</dbReference>
<protein>
    <submittedName>
        <fullName evidence="4">TetR/AcrR family transcriptional regulator</fullName>
    </submittedName>
</protein>
<feature type="DNA-binding region" description="H-T-H motif" evidence="2">
    <location>
        <begin position="64"/>
        <end position="83"/>
    </location>
</feature>
<organism evidence="4 5">
    <name type="scientific">Mycolicibacterium mucogenicum</name>
    <name type="common">Mycobacterium mucogenicum</name>
    <dbReference type="NCBI Taxonomy" id="56689"/>
    <lineage>
        <taxon>Bacteria</taxon>
        <taxon>Bacillati</taxon>
        <taxon>Actinomycetota</taxon>
        <taxon>Actinomycetes</taxon>
        <taxon>Mycobacteriales</taxon>
        <taxon>Mycobacteriaceae</taxon>
        <taxon>Mycolicibacterium</taxon>
    </lineage>
</organism>
<comment type="caution">
    <text evidence="4">The sequence shown here is derived from an EMBL/GenBank/DDBJ whole genome shotgun (WGS) entry which is preliminary data.</text>
</comment>
<dbReference type="Proteomes" id="UP000294929">
    <property type="component" value="Unassembled WGS sequence"/>
</dbReference>
<evidence type="ECO:0000259" key="3">
    <source>
        <dbReference type="PROSITE" id="PS50977"/>
    </source>
</evidence>
<proteinExistence type="predicted"/>
<dbReference type="SUPFAM" id="SSF46689">
    <property type="entry name" value="Homeodomain-like"/>
    <property type="match status" value="1"/>
</dbReference>
<evidence type="ECO:0000256" key="2">
    <source>
        <dbReference type="PROSITE-ProRule" id="PRU00335"/>
    </source>
</evidence>
<evidence type="ECO:0000313" key="5">
    <source>
        <dbReference type="Proteomes" id="UP000294929"/>
    </source>
</evidence>
<feature type="domain" description="HTH tetR-type" evidence="3">
    <location>
        <begin position="41"/>
        <end position="101"/>
    </location>
</feature>
<dbReference type="PROSITE" id="PS50977">
    <property type="entry name" value="HTH_TETR_2"/>
    <property type="match status" value="1"/>
</dbReference>
<dbReference type="AlphaFoldDB" id="A0A4R5W8N4"/>
<name>A0A4R5W8N4_MYCMU</name>
<dbReference type="InterPro" id="IPR001647">
    <property type="entry name" value="HTH_TetR"/>
</dbReference>
<dbReference type="Gene3D" id="1.10.357.10">
    <property type="entry name" value="Tetracycline Repressor, domain 2"/>
    <property type="match status" value="1"/>
</dbReference>
<sequence length="233" mass="25271">MPEPAARDSPHAALAREQWQAAIPPAATESGAGTKLNKRGLETRARLLDVAIRCLADSGGEPVSANRIAKDAGVTWGTVQHQFADLDGLWVAVITEIHSRSWSSGPDTPRSGSLRDRVEGAIESVWRYLDTTEGRALTALRTSLPARRSDIAAEYPRTAAAFAARELDWIQGFDYLMEGLDVDPEQLHRVRCLLPAAIRGLSNERQIGFTSDLDVARAALTDAVVALLSQPRP</sequence>
<dbReference type="GO" id="GO:0003677">
    <property type="term" value="F:DNA binding"/>
    <property type="evidence" value="ECO:0007669"/>
    <property type="project" value="UniProtKB-UniRule"/>
</dbReference>
<dbReference type="OrthoDB" id="2356263at2"/>
<evidence type="ECO:0000313" key="4">
    <source>
        <dbReference type="EMBL" id="TDK84491.1"/>
    </source>
</evidence>
<dbReference type="EMBL" id="SDLO01000041">
    <property type="protein sequence ID" value="TDK84491.1"/>
    <property type="molecule type" value="Genomic_DNA"/>
</dbReference>
<accession>A0A4R5W8N4</accession>